<dbReference type="Gene3D" id="3.40.50.2000">
    <property type="entry name" value="Glycogen Phosphorylase B"/>
    <property type="match status" value="1"/>
</dbReference>
<sequence length="1156" mass="128198">MIFKRKPSDTPPTDPGSEPGAPPPGYDQVLSLSQTGETATEDFFDDLATEIRISKAQFDTEAGELRVNGWCLTPEAKFDLLLEVVGTDLICEVTPATQERMDVFQKMPQYGNKTSGWQVKLPVEALPEKAVARISYVSEDRMRIFNKDIVIPPASSPFVGESLKIKNCSYSPLRSLCIIDLDIVSDRETLAFDVTTTEGIPLGPVQSRVAPANSKGIQPVRLNILVSGLQDRQELQISETGNPALRAEIAVSTLKDAPRRITATTPSVRQNLIPAEEALDLASLIALKKGLADHPRPAKAEDEVCYFPAFEDAADLSNHYHRASWYLTGPDSPISRVTFAAPDAHSNIAPPPDHFASRSLDAGTLDIIAPDGAYIDALLRAKTILVWRPLSKGLQRYLSKILGKAPNIITVATNDPASVEYGNYCKGPWLLLPEAEKQKRLQESQDRFRAALQAQRDAGKTCSAVFGTGPSIDTAFEFDFSTCMTVACNSVVANAALLDHIRPTFICAGDAVSHFGVSQYAETFRTDLIKALTERDIYLFTSAAIGFLLVQNHPEIRDRVILCEQRFSGLNCDLEKIWSLPRFDSTLNIHMLPIAASFSDTVYMLGLDGRDPNPANNEDFWAHSKAAQYHDLVDSGHLAHPTFTMNRAQATESRYLASVQESFLAGEALGKSFFALAPSFTPPVHARPAPDRCFEPSDVDGRRKLRIPGGQLQAPRLADQPGKTRALIVMQMNRRHFSGGRYHGTMLAEAMAEFCDDVVVWTNNMPPWSGDLSFSPHHHKVHYEINDFLQPPAGDFDYVIVLPDGSRNPGMYYRVFEKAKSCNAKTAFLNFESLNWFNALSPAPKKLSDVDNWFAATCFSDIILSSAETAVPFAERFYKTLFHTPTFAVAPPAINSPIADLVKQQNMPREKQIILISRFGNVSAHKNINAIFDCITPEMKGYTLALIAGTSDLPDDETLTTFRNKLDDLGLSLKLLYMISDREKYEEIAKSELMIFPSLFEGFGYPPVEAGYMGTPCIAYDLPVLQEFNADHAHFVPWGDEAALRAKISEVLQQPQEARVRCRTPQVLQTANLETFSRTLKEIFTHTPAPTAASSFSTERFEVARKIYLDECHESDFPEGVMSKRDLSTLLTRYERLASEMREKLQARRGDSGAQV</sequence>
<dbReference type="Pfam" id="PF00534">
    <property type="entry name" value="Glycos_transf_1"/>
    <property type="match status" value="1"/>
</dbReference>
<comment type="caution">
    <text evidence="3">The sequence shown here is derived from an EMBL/GenBank/DDBJ whole genome shotgun (WGS) entry which is preliminary data.</text>
</comment>
<feature type="region of interest" description="Disordered" evidence="1">
    <location>
        <begin position="1"/>
        <end position="25"/>
    </location>
</feature>
<evidence type="ECO:0000256" key="1">
    <source>
        <dbReference type="SAM" id="MobiDB-lite"/>
    </source>
</evidence>
<dbReference type="EMBL" id="LPUY01000049">
    <property type="protein sequence ID" value="KUP93559.1"/>
    <property type="molecule type" value="Genomic_DNA"/>
</dbReference>
<evidence type="ECO:0000313" key="3">
    <source>
        <dbReference type="EMBL" id="KUP93559.1"/>
    </source>
</evidence>
<protein>
    <submittedName>
        <fullName evidence="3">Glycosyl transferases group 1</fullName>
    </submittedName>
</protein>
<keyword evidence="3" id="KW-0808">Transferase</keyword>
<dbReference type="InterPro" id="IPR001296">
    <property type="entry name" value="Glyco_trans_1"/>
</dbReference>
<evidence type="ECO:0000259" key="2">
    <source>
        <dbReference type="Pfam" id="PF00534"/>
    </source>
</evidence>
<accession>A0A132BYX4</accession>
<dbReference type="OrthoDB" id="7815474at2"/>
<dbReference type="SUPFAM" id="SSF53756">
    <property type="entry name" value="UDP-Glycosyltransferase/glycogen phosphorylase"/>
    <property type="match status" value="1"/>
</dbReference>
<dbReference type="PANTHER" id="PTHR46401">
    <property type="entry name" value="GLYCOSYLTRANSFERASE WBBK-RELATED"/>
    <property type="match status" value="1"/>
</dbReference>
<gene>
    <name evidence="3" type="ORF">TRIHO_15820</name>
</gene>
<dbReference type="AlphaFoldDB" id="A0A132BYX4"/>
<dbReference type="GO" id="GO:0016757">
    <property type="term" value="F:glycosyltransferase activity"/>
    <property type="evidence" value="ECO:0007669"/>
    <property type="project" value="InterPro"/>
</dbReference>
<dbReference type="PANTHER" id="PTHR46401:SF8">
    <property type="entry name" value="BLL6006 PROTEIN"/>
    <property type="match status" value="1"/>
</dbReference>
<feature type="compositionally biased region" description="Pro residues" evidence="1">
    <location>
        <begin position="9"/>
        <end position="25"/>
    </location>
</feature>
<name>A0A132BYX4_9RHOB</name>
<organism evidence="3 4">
    <name type="scientific">Tritonibacter horizontis</name>
    <dbReference type="NCBI Taxonomy" id="1768241"/>
    <lineage>
        <taxon>Bacteria</taxon>
        <taxon>Pseudomonadati</taxon>
        <taxon>Pseudomonadota</taxon>
        <taxon>Alphaproteobacteria</taxon>
        <taxon>Rhodobacterales</taxon>
        <taxon>Paracoccaceae</taxon>
        <taxon>Tritonibacter</taxon>
    </lineage>
</organism>
<keyword evidence="4" id="KW-1185">Reference proteome</keyword>
<evidence type="ECO:0000313" key="4">
    <source>
        <dbReference type="Proteomes" id="UP000068382"/>
    </source>
</evidence>
<feature type="domain" description="Glycosyl transferase family 1" evidence="2">
    <location>
        <begin position="908"/>
        <end position="1062"/>
    </location>
</feature>
<proteinExistence type="predicted"/>
<reference evidence="3 4" key="1">
    <citation type="submission" date="2015-12" db="EMBL/GenBank/DDBJ databases">
        <title>Genome sequence of the marine Rhodobacteraceae strain O3.65, Candidatus Tritonibacter horizontis.</title>
        <authorList>
            <person name="Poehlein A."/>
            <person name="Giebel H.A."/>
            <person name="Voget S."/>
            <person name="Brinkhoff T."/>
        </authorList>
    </citation>
    <scope>NUCLEOTIDE SEQUENCE [LARGE SCALE GENOMIC DNA]</scope>
    <source>
        <strain evidence="3 4">O3.65</strain>
    </source>
</reference>
<dbReference type="RefSeq" id="WP_068241830.1">
    <property type="nucleotide sequence ID" value="NZ_LPUY01000049.1"/>
</dbReference>
<dbReference type="Proteomes" id="UP000068382">
    <property type="component" value="Unassembled WGS sequence"/>
</dbReference>